<dbReference type="InterPro" id="IPR039242">
    <property type="entry name" value="MED9_metazoa"/>
</dbReference>
<dbReference type="Pfam" id="PF07544">
    <property type="entry name" value="Med9"/>
    <property type="match status" value="1"/>
</dbReference>
<dbReference type="GeneID" id="129924495"/>
<name>A0A9W2ZJK2_BIOGL</name>
<dbReference type="PANTHER" id="PTHR20844">
    <property type="entry name" value="MEDIATOR OF RNA POLYMERASE II TRANSCRIPTION, SUBUNIT 9"/>
    <property type="match status" value="1"/>
</dbReference>
<evidence type="ECO:0000256" key="8">
    <source>
        <dbReference type="RuleBase" id="RU364145"/>
    </source>
</evidence>
<dbReference type="OrthoDB" id="5950777at2759"/>
<keyword evidence="3 8" id="KW-0805">Transcription regulation</keyword>
<accession>A0A9W2ZJK2</accession>
<dbReference type="GO" id="GO:0016592">
    <property type="term" value="C:mediator complex"/>
    <property type="evidence" value="ECO:0007669"/>
    <property type="project" value="InterPro"/>
</dbReference>
<sequence length="107" mass="11893">MAASAAADNELNILPYVYEVIKSIEKDTNDVTVGQKMTELKSQFQKARECIDKLPGTQHSQEEQLRVKSILHQQLLTKTKLLADYKTGNSFPLSVKNNIDISGGNLS</sequence>
<dbReference type="InterPro" id="IPR011425">
    <property type="entry name" value="Med9"/>
</dbReference>
<evidence type="ECO:0000256" key="5">
    <source>
        <dbReference type="ARBA" id="ARBA00023163"/>
    </source>
</evidence>
<comment type="subunit">
    <text evidence="8">Component of the Mediator complex.</text>
</comment>
<comment type="subcellular location">
    <subcellularLocation>
        <location evidence="1 8">Nucleus</location>
    </subcellularLocation>
</comment>
<evidence type="ECO:0000256" key="3">
    <source>
        <dbReference type="ARBA" id="ARBA00023015"/>
    </source>
</evidence>
<comment type="function">
    <text evidence="7 8">Component of the Mediator complex, a coactivator involved in the regulated transcription of nearly all RNA polymerase II-dependent genes. Mediator functions as a bridge to convey information from gene-specific regulatory proteins to the basal RNA polymerase II transcription machinery. Mediator is recruited to promoters by direct interactions with regulatory proteins and serves as a scaffold for the assembly of a functional preinitiation complex with RNA polymerase II and the general transcription factors.</text>
</comment>
<evidence type="ECO:0000256" key="6">
    <source>
        <dbReference type="ARBA" id="ARBA00023242"/>
    </source>
</evidence>
<dbReference type="PANTHER" id="PTHR20844:SF0">
    <property type="entry name" value="MEDIATOR OF RNA POLYMERASE II TRANSCRIPTION SUBUNIT 9"/>
    <property type="match status" value="1"/>
</dbReference>
<evidence type="ECO:0000256" key="7">
    <source>
        <dbReference type="ARBA" id="ARBA00025687"/>
    </source>
</evidence>
<keyword evidence="4 8" id="KW-0010">Activator</keyword>
<evidence type="ECO:0000313" key="9">
    <source>
        <dbReference type="Proteomes" id="UP001165740"/>
    </source>
</evidence>
<evidence type="ECO:0000256" key="2">
    <source>
        <dbReference type="ARBA" id="ARBA00008089"/>
    </source>
</evidence>
<keyword evidence="6 8" id="KW-0539">Nucleus</keyword>
<evidence type="ECO:0000256" key="1">
    <source>
        <dbReference type="ARBA" id="ARBA00004123"/>
    </source>
</evidence>
<comment type="similarity">
    <text evidence="2 8">Belongs to the Mediator complex subunit 9 family.</text>
</comment>
<organism evidence="9 10">
    <name type="scientific">Biomphalaria glabrata</name>
    <name type="common">Bloodfluke planorb</name>
    <name type="synonym">Freshwater snail</name>
    <dbReference type="NCBI Taxonomy" id="6526"/>
    <lineage>
        <taxon>Eukaryota</taxon>
        <taxon>Metazoa</taxon>
        <taxon>Spiralia</taxon>
        <taxon>Lophotrochozoa</taxon>
        <taxon>Mollusca</taxon>
        <taxon>Gastropoda</taxon>
        <taxon>Heterobranchia</taxon>
        <taxon>Euthyneura</taxon>
        <taxon>Panpulmonata</taxon>
        <taxon>Hygrophila</taxon>
        <taxon>Lymnaeoidea</taxon>
        <taxon>Planorbidae</taxon>
        <taxon>Biomphalaria</taxon>
    </lineage>
</organism>
<keyword evidence="9" id="KW-1185">Reference proteome</keyword>
<keyword evidence="5 8" id="KW-0804">Transcription</keyword>
<reference evidence="10" key="1">
    <citation type="submission" date="2025-08" db="UniProtKB">
        <authorList>
            <consortium name="RefSeq"/>
        </authorList>
    </citation>
    <scope>IDENTIFICATION</scope>
</reference>
<dbReference type="AlphaFoldDB" id="A0A9W2ZJK2"/>
<protein>
    <recommendedName>
        <fullName evidence="8">Mediator of RNA polymerase II transcription subunit 9</fullName>
    </recommendedName>
    <alternativeName>
        <fullName evidence="8">Mediator complex subunit 9</fullName>
    </alternativeName>
</protein>
<gene>
    <name evidence="10" type="primary">LOC129924495</name>
    <name evidence="8" type="synonym">MED9</name>
</gene>
<evidence type="ECO:0000313" key="10">
    <source>
        <dbReference type="RefSeq" id="XP_055875148.1"/>
    </source>
</evidence>
<dbReference type="Proteomes" id="UP001165740">
    <property type="component" value="Chromosome 2"/>
</dbReference>
<dbReference type="OMA" id="LKYRNMC"/>
<proteinExistence type="inferred from homology"/>
<evidence type="ECO:0000256" key="4">
    <source>
        <dbReference type="ARBA" id="ARBA00023159"/>
    </source>
</evidence>
<dbReference type="GO" id="GO:0003712">
    <property type="term" value="F:transcription coregulator activity"/>
    <property type="evidence" value="ECO:0007669"/>
    <property type="project" value="InterPro"/>
</dbReference>
<dbReference type="GO" id="GO:0006357">
    <property type="term" value="P:regulation of transcription by RNA polymerase II"/>
    <property type="evidence" value="ECO:0007669"/>
    <property type="project" value="InterPro"/>
</dbReference>
<dbReference type="RefSeq" id="XP_055875148.1">
    <property type="nucleotide sequence ID" value="XM_056019173.1"/>
</dbReference>